<dbReference type="HOGENOM" id="CLU_989840_0_0_11"/>
<evidence type="ECO:0000313" key="3">
    <source>
        <dbReference type="Proteomes" id="UP000019150"/>
    </source>
</evidence>
<dbReference type="AlphaFoldDB" id="W5TFG9"/>
<feature type="compositionally biased region" description="Basic residues" evidence="1">
    <location>
        <begin position="264"/>
        <end position="281"/>
    </location>
</feature>
<accession>W5TFG9</accession>
<dbReference type="KEGG" id="nno:NONO_c30870"/>
<evidence type="ECO:0000313" key="2">
    <source>
        <dbReference type="EMBL" id="AHH17874.1"/>
    </source>
</evidence>
<name>W5TFG9_9NOCA</name>
<feature type="region of interest" description="Disordered" evidence="1">
    <location>
        <begin position="223"/>
        <end position="281"/>
    </location>
</feature>
<dbReference type="EMBL" id="CP006850">
    <property type="protein sequence ID" value="AHH17874.1"/>
    <property type="molecule type" value="Genomic_DNA"/>
</dbReference>
<feature type="compositionally biased region" description="Basic residues" evidence="1">
    <location>
        <begin position="45"/>
        <end position="78"/>
    </location>
</feature>
<evidence type="ECO:0000256" key="1">
    <source>
        <dbReference type="SAM" id="MobiDB-lite"/>
    </source>
</evidence>
<sequence length="281" mass="31370">MCWHRDISNRLCRNRSKAAVADALRRADRPQSRRKRDRRTLTGSRPRRPQVHARSARRDRRAAFRLRARSGHRRHSPGKGRDDHSRATEQPVRQSIRSTCLAGTAGDVLAGIAGTLMVARLSAAQRRRISRARPRAGSSTRPPQARRRADHRDSGCPRDTRCHRSIPFEFRSRPKQLGRTGHAGTVTTSARRPLRTYRALESSDFTGCVEVLLAYRPHANGSIVDGCASSDDGGAEQDRDRRRARAHHPCAITSGLTPIAGGGRRLRRDHRAGGRRTSPHG</sequence>
<keyword evidence="3" id="KW-1185">Reference proteome</keyword>
<proteinExistence type="predicted"/>
<reference evidence="2 3" key="1">
    <citation type="journal article" date="2014" name="Appl. Environ. Microbiol.">
        <title>Insights into the Microbial Degradation of Rubber and Gutta-Percha by Analysis of the Complete Genome of Nocardia nova SH22a.</title>
        <authorList>
            <person name="Luo Q."/>
            <person name="Hiessl S."/>
            <person name="Poehlein A."/>
            <person name="Daniel R."/>
            <person name="Steinbuchel A."/>
        </authorList>
    </citation>
    <scope>NUCLEOTIDE SEQUENCE [LARGE SCALE GENOMIC DNA]</scope>
    <source>
        <strain evidence="2">SH22a</strain>
    </source>
</reference>
<feature type="compositionally biased region" description="Basic and acidic residues" evidence="1">
    <location>
        <begin position="150"/>
        <end position="162"/>
    </location>
</feature>
<dbReference type="Proteomes" id="UP000019150">
    <property type="component" value="Chromosome"/>
</dbReference>
<feature type="region of interest" description="Disordered" evidence="1">
    <location>
        <begin position="22"/>
        <end position="98"/>
    </location>
</feature>
<organism evidence="2 3">
    <name type="scientific">Nocardia nova SH22a</name>
    <dbReference type="NCBI Taxonomy" id="1415166"/>
    <lineage>
        <taxon>Bacteria</taxon>
        <taxon>Bacillati</taxon>
        <taxon>Actinomycetota</taxon>
        <taxon>Actinomycetes</taxon>
        <taxon>Mycobacteriales</taxon>
        <taxon>Nocardiaceae</taxon>
        <taxon>Nocardia</taxon>
    </lineage>
</organism>
<gene>
    <name evidence="2" type="ORF">NONO_c30870</name>
</gene>
<feature type="region of interest" description="Disordered" evidence="1">
    <location>
        <begin position="126"/>
        <end position="162"/>
    </location>
</feature>
<protein>
    <submittedName>
        <fullName evidence="2">Uncharacterized protein</fullName>
    </submittedName>
</protein>
<dbReference type="STRING" id="1415166.NONO_c30870"/>